<protein>
    <recommendedName>
        <fullName evidence="6">Citrate synthase</fullName>
    </recommendedName>
</protein>
<keyword evidence="9" id="KW-0012">Acyltransferase</keyword>
<proteinExistence type="inferred from homology"/>
<dbReference type="NCBIfam" id="TIGR01800">
    <property type="entry name" value="cit_synth_II"/>
    <property type="match status" value="1"/>
</dbReference>
<keyword evidence="10" id="KW-1185">Reference proteome</keyword>
<dbReference type="GO" id="GO:0036440">
    <property type="term" value="F:citrate synthase activity"/>
    <property type="evidence" value="ECO:0007669"/>
    <property type="project" value="UniProtKB-EC"/>
</dbReference>
<dbReference type="PANTHER" id="PTHR11739:SF4">
    <property type="entry name" value="CITRATE SYNTHASE, PEROXISOMAL"/>
    <property type="match status" value="1"/>
</dbReference>
<evidence type="ECO:0000256" key="8">
    <source>
        <dbReference type="RuleBase" id="RU003406"/>
    </source>
</evidence>
<evidence type="ECO:0000313" key="10">
    <source>
        <dbReference type="Proteomes" id="UP001155240"/>
    </source>
</evidence>
<dbReference type="InterPro" id="IPR016143">
    <property type="entry name" value="Citrate_synth-like_sm_a-sub"/>
</dbReference>
<dbReference type="InterPro" id="IPR011278">
    <property type="entry name" value="2-MeCitrate/Citrate_synth_II"/>
</dbReference>
<dbReference type="InterPro" id="IPR024176">
    <property type="entry name" value="Citrate_synthase_bac-typ"/>
</dbReference>
<evidence type="ECO:0000256" key="6">
    <source>
        <dbReference type="PIRNR" id="PIRNR001369"/>
    </source>
</evidence>
<keyword evidence="4 6" id="KW-0808">Transferase</keyword>
<organism evidence="9 10">
    <name type="scientific">Rathayibacter rubneri</name>
    <dbReference type="NCBI Taxonomy" id="2950106"/>
    <lineage>
        <taxon>Bacteria</taxon>
        <taxon>Bacillati</taxon>
        <taxon>Actinomycetota</taxon>
        <taxon>Actinomycetes</taxon>
        <taxon>Micrococcales</taxon>
        <taxon>Microbacteriaceae</taxon>
        <taxon>Rathayibacter</taxon>
    </lineage>
</organism>
<dbReference type="PIRSF" id="PIRSF001369">
    <property type="entry name" value="Citrate_synth"/>
    <property type="match status" value="1"/>
</dbReference>
<dbReference type="InterPro" id="IPR016142">
    <property type="entry name" value="Citrate_synth-like_lrg_a-sub"/>
</dbReference>
<gene>
    <name evidence="9" type="ORF">NB037_07195</name>
</gene>
<feature type="active site" evidence="7">
    <location>
        <position position="318"/>
    </location>
</feature>
<dbReference type="RefSeq" id="WP_251944629.1">
    <property type="nucleotide sequence ID" value="NZ_JAMRYM010000020.1"/>
</dbReference>
<dbReference type="InterPro" id="IPR002020">
    <property type="entry name" value="Citrate_synthase"/>
</dbReference>
<comment type="pathway">
    <text evidence="1">Carbohydrate metabolism; tricarboxylic acid cycle.</text>
</comment>
<evidence type="ECO:0000256" key="2">
    <source>
        <dbReference type="ARBA" id="ARBA00010566"/>
    </source>
</evidence>
<dbReference type="NCBIfam" id="NF010636">
    <property type="entry name" value="PRK14033.1"/>
    <property type="match status" value="1"/>
</dbReference>
<accession>A0A9X2DW74</accession>
<dbReference type="Gene3D" id="1.10.580.10">
    <property type="entry name" value="Citrate Synthase, domain 1"/>
    <property type="match status" value="1"/>
</dbReference>
<dbReference type="AlphaFoldDB" id="A0A9X2DW74"/>
<comment type="catalytic activity">
    <reaction evidence="5">
        <text>oxaloacetate + acetyl-CoA + H2O = citrate + CoA + H(+)</text>
        <dbReference type="Rhea" id="RHEA:16845"/>
        <dbReference type="ChEBI" id="CHEBI:15377"/>
        <dbReference type="ChEBI" id="CHEBI:15378"/>
        <dbReference type="ChEBI" id="CHEBI:16452"/>
        <dbReference type="ChEBI" id="CHEBI:16947"/>
        <dbReference type="ChEBI" id="CHEBI:57287"/>
        <dbReference type="ChEBI" id="CHEBI:57288"/>
        <dbReference type="EC" id="2.3.3.16"/>
    </reaction>
</comment>
<dbReference type="Proteomes" id="UP001155240">
    <property type="component" value="Unassembled WGS sequence"/>
</dbReference>
<evidence type="ECO:0000313" key="9">
    <source>
        <dbReference type="EMBL" id="MCM6762200.1"/>
    </source>
</evidence>
<dbReference type="PANTHER" id="PTHR11739">
    <property type="entry name" value="CITRATE SYNTHASE"/>
    <property type="match status" value="1"/>
</dbReference>
<dbReference type="EMBL" id="JAMRYM010000020">
    <property type="protein sequence ID" value="MCM6762200.1"/>
    <property type="molecule type" value="Genomic_DNA"/>
</dbReference>
<dbReference type="PRINTS" id="PR00143">
    <property type="entry name" value="CITRTSNTHASE"/>
</dbReference>
<dbReference type="GO" id="GO:0005829">
    <property type="term" value="C:cytosol"/>
    <property type="evidence" value="ECO:0007669"/>
    <property type="project" value="TreeGrafter"/>
</dbReference>
<evidence type="ECO:0000256" key="3">
    <source>
        <dbReference type="ARBA" id="ARBA00022532"/>
    </source>
</evidence>
<name>A0A9X2DW74_9MICO</name>
<comment type="caution">
    <text evidence="9">The sequence shown here is derived from an EMBL/GenBank/DDBJ whole genome shotgun (WGS) entry which is preliminary data.</text>
</comment>
<dbReference type="PROSITE" id="PS00480">
    <property type="entry name" value="CITRATE_SYNTHASE"/>
    <property type="match status" value="1"/>
</dbReference>
<reference evidence="9" key="1">
    <citation type="submission" date="2022-06" db="EMBL/GenBank/DDBJ databases">
        <title>Whole genome shotgun sequencing (WGS) of Rathayibacter sp. ZW T2_19, isolated from stored onions (Allium cepa).</title>
        <authorList>
            <person name="Stoll D.A."/>
            <person name="Huch M."/>
        </authorList>
    </citation>
    <scope>NUCLEOTIDE SEQUENCE</scope>
    <source>
        <strain evidence="9">ZW T2_19</strain>
    </source>
</reference>
<sequence>MITTSQDIRKGLAGVVVDTTAVSKVDPESNSLLYRGYPVQELASSRSFEDVAWLLWHGELPTPDESAALSTIERSHRALDPAVRSVVDLLPLGAHPMDVVRTAVSVLGALDPEPDASAPEEVLERSVRLWAALPAIVAYAQRRRRGEEPVPPRDDLDYCRNFLWTTFGEIPDDVVVDAFRVSLILYAEHSFNASTFTARVVTSTLSDVYSAVTAAVGALKGPLHGGANEAVLHVLDEIGVGPDARARSEEWLSTVLAARGKVMGFGHRVYKSGDSRVPTMDAAMRRLAEYEGRADLVELYDALAEAMAERTGILPNLDYPSGPAYRLMGFDTPIFTPLFVAARVVGWTAHVIEQRGANALIRPLSQYDGEPRRAVPER</sequence>
<comment type="similarity">
    <text evidence="2 6 8">Belongs to the citrate synthase family.</text>
</comment>
<feature type="active site" evidence="7">
    <location>
        <position position="267"/>
    </location>
</feature>
<evidence type="ECO:0000256" key="4">
    <source>
        <dbReference type="ARBA" id="ARBA00022679"/>
    </source>
</evidence>
<dbReference type="GO" id="GO:0005975">
    <property type="term" value="P:carbohydrate metabolic process"/>
    <property type="evidence" value="ECO:0007669"/>
    <property type="project" value="TreeGrafter"/>
</dbReference>
<evidence type="ECO:0000256" key="1">
    <source>
        <dbReference type="ARBA" id="ARBA00005163"/>
    </source>
</evidence>
<dbReference type="Pfam" id="PF00285">
    <property type="entry name" value="Citrate_synt"/>
    <property type="match status" value="1"/>
</dbReference>
<evidence type="ECO:0000256" key="7">
    <source>
        <dbReference type="PIRSR" id="PIRSR001369-1"/>
    </source>
</evidence>
<evidence type="ECO:0000256" key="5">
    <source>
        <dbReference type="ARBA" id="ARBA00049288"/>
    </source>
</evidence>
<dbReference type="GO" id="GO:0006099">
    <property type="term" value="P:tricarboxylic acid cycle"/>
    <property type="evidence" value="ECO:0007669"/>
    <property type="project" value="UniProtKB-KW"/>
</dbReference>
<dbReference type="SUPFAM" id="SSF48256">
    <property type="entry name" value="Citrate synthase"/>
    <property type="match status" value="1"/>
</dbReference>
<dbReference type="InterPro" id="IPR019810">
    <property type="entry name" value="Citrate_synthase_AS"/>
</dbReference>
<dbReference type="Gene3D" id="1.10.230.10">
    <property type="entry name" value="Cytochrome P450-Terp, domain 2"/>
    <property type="match status" value="1"/>
</dbReference>
<keyword evidence="3" id="KW-0816">Tricarboxylic acid cycle</keyword>
<dbReference type="InterPro" id="IPR036969">
    <property type="entry name" value="Citrate_synthase_sf"/>
</dbReference>